<feature type="compositionally biased region" description="Basic and acidic residues" evidence="1">
    <location>
        <begin position="191"/>
        <end position="210"/>
    </location>
</feature>
<name>A0A7W7GRT0_9ACTN</name>
<reference evidence="2 3" key="1">
    <citation type="submission" date="2020-08" db="EMBL/GenBank/DDBJ databases">
        <title>Sequencing the genomes of 1000 actinobacteria strains.</title>
        <authorList>
            <person name="Klenk H.-P."/>
        </authorList>
    </citation>
    <scope>NUCLEOTIDE SEQUENCE [LARGE SCALE GENOMIC DNA]</scope>
    <source>
        <strain evidence="2 3">DSM 45809</strain>
    </source>
</reference>
<accession>A0A7W7GRT0</accession>
<evidence type="ECO:0000256" key="1">
    <source>
        <dbReference type="SAM" id="MobiDB-lite"/>
    </source>
</evidence>
<feature type="compositionally biased region" description="Basic and acidic residues" evidence="1">
    <location>
        <begin position="72"/>
        <end position="92"/>
    </location>
</feature>
<dbReference type="Proteomes" id="UP000546162">
    <property type="component" value="Unassembled WGS sequence"/>
</dbReference>
<feature type="compositionally biased region" description="Basic and acidic residues" evidence="1">
    <location>
        <begin position="1"/>
        <end position="15"/>
    </location>
</feature>
<protein>
    <submittedName>
        <fullName evidence="2">Uncharacterized protein</fullName>
    </submittedName>
</protein>
<gene>
    <name evidence="2" type="ORF">BJY16_000558</name>
</gene>
<organism evidence="2 3">
    <name type="scientific">Actinoplanes octamycinicus</name>
    <dbReference type="NCBI Taxonomy" id="135948"/>
    <lineage>
        <taxon>Bacteria</taxon>
        <taxon>Bacillati</taxon>
        <taxon>Actinomycetota</taxon>
        <taxon>Actinomycetes</taxon>
        <taxon>Micromonosporales</taxon>
        <taxon>Micromonosporaceae</taxon>
        <taxon>Actinoplanes</taxon>
    </lineage>
</organism>
<evidence type="ECO:0000313" key="3">
    <source>
        <dbReference type="Proteomes" id="UP000546162"/>
    </source>
</evidence>
<sequence>MWKTPGDRLSHHRSADSAVSAGQAADGTRDAGRSWRMWHRAGPTGWISGMTDEPVRLWNFVWRRRPGHRAVVHGDAHRDQRKEPASPDDFHPPTHPFQTNVMRPGGPGVSGRPGIRKDGEGWVHGKGRAEMRAPGHVEGPTGMSARKRAGRMGGGNERAGTGARERTRGNGCAGTGARERTRGNGCAGTGARERVRGNERAGTGARERARGNGRAGTGARERARGNGRAGTGARERVRGNGCAGTGARERVMPASPRRAGITGEWVGQRAGAVVARDGLAPAALTAWTVKR</sequence>
<feature type="compositionally biased region" description="Basic and acidic residues" evidence="1">
    <location>
        <begin position="115"/>
        <end position="135"/>
    </location>
</feature>
<keyword evidence="3" id="KW-1185">Reference proteome</keyword>
<dbReference type="EMBL" id="JACHNB010000001">
    <property type="protein sequence ID" value="MBB4737099.1"/>
    <property type="molecule type" value="Genomic_DNA"/>
</dbReference>
<proteinExistence type="predicted"/>
<evidence type="ECO:0000313" key="2">
    <source>
        <dbReference type="EMBL" id="MBB4737099.1"/>
    </source>
</evidence>
<feature type="region of interest" description="Disordered" evidence="1">
    <location>
        <begin position="71"/>
        <end position="248"/>
    </location>
</feature>
<comment type="caution">
    <text evidence="2">The sequence shown here is derived from an EMBL/GenBank/DDBJ whole genome shotgun (WGS) entry which is preliminary data.</text>
</comment>
<dbReference type="AlphaFoldDB" id="A0A7W7GRT0"/>
<feature type="region of interest" description="Disordered" evidence="1">
    <location>
        <begin position="1"/>
        <end position="36"/>
    </location>
</feature>